<dbReference type="GO" id="GO:0004519">
    <property type="term" value="F:endonuclease activity"/>
    <property type="evidence" value="ECO:0007669"/>
    <property type="project" value="UniProtKB-KW"/>
</dbReference>
<dbReference type="CDD" id="cd09862">
    <property type="entry name" value="PIN_Rrp44-like"/>
    <property type="match status" value="1"/>
</dbReference>
<dbReference type="Pfam" id="PF13638">
    <property type="entry name" value="PIN_4"/>
    <property type="match status" value="1"/>
</dbReference>
<evidence type="ECO:0000259" key="19">
    <source>
        <dbReference type="SMART" id="SM00955"/>
    </source>
</evidence>
<comment type="subcellular location">
    <subcellularLocation>
        <location evidence="2">Cytoplasm</location>
    </subcellularLocation>
    <subcellularLocation>
        <location evidence="3">Nucleus</location>
        <location evidence="3">Nucleolus</location>
    </subcellularLocation>
</comment>
<dbReference type="Gene3D" id="3.40.50.1010">
    <property type="entry name" value="5'-nuclease"/>
    <property type="match status" value="1"/>
</dbReference>
<proteinExistence type="evidence at transcript level"/>
<evidence type="ECO:0000256" key="11">
    <source>
        <dbReference type="ARBA" id="ARBA00022839"/>
    </source>
</evidence>
<feature type="region of interest" description="Disordered" evidence="17">
    <location>
        <begin position="311"/>
        <end position="361"/>
    </location>
</feature>
<evidence type="ECO:0000256" key="4">
    <source>
        <dbReference type="ARBA" id="ARBA00005785"/>
    </source>
</evidence>
<dbReference type="SMART" id="SM00670">
    <property type="entry name" value="PINc"/>
    <property type="match status" value="1"/>
</dbReference>
<keyword evidence="5" id="KW-0963">Cytoplasm</keyword>
<dbReference type="InterPro" id="IPR012340">
    <property type="entry name" value="NA-bd_OB-fold"/>
</dbReference>
<dbReference type="InterPro" id="IPR033771">
    <property type="entry name" value="Rrp44_CSD1"/>
</dbReference>
<evidence type="ECO:0000256" key="14">
    <source>
        <dbReference type="ARBA" id="ARBA00077221"/>
    </source>
</evidence>
<dbReference type="GO" id="GO:0071031">
    <property type="term" value="P:nuclear mRNA surveillance of mRNA 3'-end processing"/>
    <property type="evidence" value="ECO:0007669"/>
    <property type="project" value="TreeGrafter"/>
</dbReference>
<feature type="compositionally biased region" description="Basic residues" evidence="17">
    <location>
        <begin position="1022"/>
        <end position="1033"/>
    </location>
</feature>
<reference evidence="20" key="2">
    <citation type="journal article" date="2018" name="Biosci. Biotechnol. Biochem.">
        <title>Polysaccharide hydrolase of the hadal zone amphipods Hirondellea gigas.</title>
        <authorList>
            <person name="Kobayashi H."/>
            <person name="Nagahama T."/>
            <person name="Arai W."/>
            <person name="Sasagawa Y."/>
            <person name="Umeda M."/>
            <person name="Hayashi T."/>
            <person name="Nikaido I."/>
            <person name="Watanabe H."/>
            <person name="Oguri K."/>
            <person name="Kitazato H."/>
            <person name="Fujioka K."/>
            <person name="Kido Y."/>
            <person name="Takami H."/>
        </authorList>
    </citation>
    <scope>NUCLEOTIDE SEQUENCE</scope>
    <source>
        <tissue evidence="20">Whole body</tissue>
    </source>
</reference>
<feature type="domain" description="RNB" evidence="19">
    <location>
        <begin position="487"/>
        <end position="819"/>
    </location>
</feature>
<keyword evidence="8" id="KW-0255">Endonuclease</keyword>
<sequence>MGIIEKKQKIFYKKTKRGNIIKVVREHYLRDDVWCGVHGCVQCNMETSLLKPPASASELVAQPHILVLDTNVALHQIDFLCHESIHDVVVPQTVLHEVRHRSLPVYKRLRDIIDLKLKRFYVFTNEHHSACYVDRVSGESSNDRNDASIRLSAWWYGTHLSQHKDNLKVILLTDDVKCRIKAKELEVTSYSVREYVSSLSNTPGLLDLVASIEKDDGDGDNSFKRMYYEPHWPMEKIRAMIKGGKLRQGVLRMSRNNCLEGSIMVEGMDGAVIVQGRAHMNRALHDDVVALELLEEQDWVGASTKVIDREDVIQDDDKGTEEDESSADAQEQALLSSTTTAAASAGDGSKEQQENEVQKQPTARVVGVIRRKWRQYCGIIKPSLLPMATRHLFVPADKRIPYIKLETRQVEQLKGMRIIVALDNWPRDSRNPKGHFVRVLGPIGDRETENEVVLLEHDCPHTAFSEAVLNCLPKMPWVITDKDLQERVDLRHVDVCSVDPIGCTDIDDALHCRRLDNGNYEVGVHIADVSHFIRPGSALDKEAQHRSTSVYLTNRRIDMVPDLLSSNLCSLRGDLDRFAFSVIWELSEDGQVVEHRFCKSIICSRGELSYQQAQQRIDDPNMTDKLTESLRNLNNLAKRLKAKRINDGALVLASMEVKFHVDPETDSVVDIVAKQHLETMSMVEEFMLLANVTAANTTLHHFPDCAMLRRHPPPPVSNFEPLLLACKSQKIQLDVSSNKTLAGSLNECDREGNPFFNSMLRIMTTRCMMQALYFCSGTLEYPEYNHYGLATPTYTHFTSPIRRYADIIVHRLLGVVIDADTTYPELLDVKRATELAQHINYRHKMAQYAGRSSGAITAISALRNKTVEYEAYILFLHQNALQVLVPAIGQQMTLYLDYHVKERKAANRAKKEELLNKGIFWKEEEEEMDELPLFEFNEKELFVACGDVVLRPFDELVIQASVDASDVQHMRIVTKLVKPVIAGYSVPTIRTDDNVQQNKNKLKPAAKAKDTTEAAATSVKEKSKKKNKSKGNKKGLNESTGGTTSEKQQQPKKRKVKK</sequence>
<dbReference type="SUPFAM" id="SSF50249">
    <property type="entry name" value="Nucleic acid-binding proteins"/>
    <property type="match status" value="2"/>
</dbReference>
<evidence type="ECO:0000256" key="12">
    <source>
        <dbReference type="ARBA" id="ARBA00022884"/>
    </source>
</evidence>
<evidence type="ECO:0000256" key="3">
    <source>
        <dbReference type="ARBA" id="ARBA00004604"/>
    </source>
</evidence>
<feature type="compositionally biased region" description="Basic and acidic residues" evidence="17">
    <location>
        <begin position="348"/>
        <end position="357"/>
    </location>
</feature>
<evidence type="ECO:0000313" key="21">
    <source>
        <dbReference type="EMBL" id="LAC20044.1"/>
    </source>
</evidence>
<comment type="similarity">
    <text evidence="4 16">Belongs to the RNR ribonuclease family.</text>
</comment>
<reference evidence="21" key="1">
    <citation type="submission" date="2017-11" db="EMBL/GenBank/DDBJ databases">
        <title>The sensing device of the deep-sea amphipod.</title>
        <authorList>
            <person name="Kobayashi H."/>
            <person name="Nagahama T."/>
            <person name="Arai W."/>
            <person name="Sasagawa Y."/>
            <person name="Umeda M."/>
            <person name="Hayashi T."/>
            <person name="Nikaido I."/>
            <person name="Watanabe H."/>
            <person name="Oguri K."/>
            <person name="Kitazato H."/>
            <person name="Fujioka K."/>
            <person name="Kido Y."/>
            <person name="Takami H."/>
        </authorList>
    </citation>
    <scope>NUCLEOTIDE SEQUENCE</scope>
    <source>
        <tissue evidence="21">Whole body</tissue>
    </source>
</reference>
<dbReference type="SUPFAM" id="SSF88723">
    <property type="entry name" value="PIN domain-like"/>
    <property type="match status" value="1"/>
</dbReference>
<keyword evidence="13" id="KW-0539">Nucleus</keyword>
<dbReference type="EMBL" id="IACF01001064">
    <property type="protein sequence ID" value="LAB66788.1"/>
    <property type="molecule type" value="mRNA"/>
</dbReference>
<dbReference type="EMBL" id="IACT01000651">
    <property type="protein sequence ID" value="LAC20044.1"/>
    <property type="molecule type" value="mRNA"/>
</dbReference>
<name>A0A2P2HYD4_9CRUS</name>
<dbReference type="GO" id="GO:0003723">
    <property type="term" value="F:RNA binding"/>
    <property type="evidence" value="ECO:0007669"/>
    <property type="project" value="UniProtKB-KW"/>
</dbReference>
<evidence type="ECO:0000256" key="13">
    <source>
        <dbReference type="ARBA" id="ARBA00023242"/>
    </source>
</evidence>
<dbReference type="PROSITE" id="PS01175">
    <property type="entry name" value="RIBONUCLEASE_II"/>
    <property type="match status" value="1"/>
</dbReference>
<keyword evidence="7" id="KW-0540">Nuclease</keyword>
<dbReference type="PANTHER" id="PTHR23355">
    <property type="entry name" value="RIBONUCLEASE"/>
    <property type="match status" value="1"/>
</dbReference>
<dbReference type="GO" id="GO:0000176">
    <property type="term" value="C:nuclear exosome (RNase complex)"/>
    <property type="evidence" value="ECO:0007669"/>
    <property type="project" value="TreeGrafter"/>
</dbReference>
<feature type="compositionally biased region" description="Low complexity" evidence="17">
    <location>
        <begin position="333"/>
        <end position="345"/>
    </location>
</feature>
<dbReference type="GO" id="GO:0005730">
    <property type="term" value="C:nucleolus"/>
    <property type="evidence" value="ECO:0007669"/>
    <property type="project" value="UniProtKB-SubCell"/>
</dbReference>
<dbReference type="InterPro" id="IPR002716">
    <property type="entry name" value="PIN_dom"/>
</dbReference>
<accession>A0A2P2HYD4</accession>
<evidence type="ECO:0000256" key="6">
    <source>
        <dbReference type="ARBA" id="ARBA00022552"/>
    </source>
</evidence>
<evidence type="ECO:0000256" key="7">
    <source>
        <dbReference type="ARBA" id="ARBA00022722"/>
    </source>
</evidence>
<evidence type="ECO:0000256" key="16">
    <source>
        <dbReference type="RuleBase" id="RU003901"/>
    </source>
</evidence>
<dbReference type="Pfam" id="PF00773">
    <property type="entry name" value="RNB"/>
    <property type="match status" value="1"/>
</dbReference>
<keyword evidence="9" id="KW-0378">Hydrolase</keyword>
<evidence type="ECO:0000256" key="9">
    <source>
        <dbReference type="ARBA" id="ARBA00022801"/>
    </source>
</evidence>
<evidence type="ECO:0000256" key="2">
    <source>
        <dbReference type="ARBA" id="ARBA00004496"/>
    </source>
</evidence>
<dbReference type="Pfam" id="PF17216">
    <property type="entry name" value="Rrp44_CSD1"/>
    <property type="match status" value="1"/>
</dbReference>
<keyword evidence="12" id="KW-0694">RNA-binding</keyword>
<dbReference type="GO" id="GO:0006364">
    <property type="term" value="P:rRNA processing"/>
    <property type="evidence" value="ECO:0007669"/>
    <property type="project" value="UniProtKB-KW"/>
</dbReference>
<dbReference type="GO" id="GO:0071034">
    <property type="term" value="P:CUT catabolic process"/>
    <property type="evidence" value="ECO:0007669"/>
    <property type="project" value="UniProtKB-ARBA"/>
</dbReference>
<comment type="cofactor">
    <cofactor evidence="1">
        <name>Mg(2+)</name>
        <dbReference type="ChEBI" id="CHEBI:18420"/>
    </cofactor>
</comment>
<dbReference type="FunFam" id="3.40.50.1010:FF:000010">
    <property type="entry name" value="Exosome complex exonuclease DIS3"/>
    <property type="match status" value="1"/>
</dbReference>
<evidence type="ECO:0000256" key="8">
    <source>
        <dbReference type="ARBA" id="ARBA00022759"/>
    </source>
</evidence>
<protein>
    <recommendedName>
        <fullName evidence="14">Protein DIS3 homolog</fullName>
    </recommendedName>
    <alternativeName>
        <fullName evidence="15">Ribosomal RNA-processing protein 44</fullName>
    </alternativeName>
</protein>
<dbReference type="SMART" id="SM00955">
    <property type="entry name" value="RNB"/>
    <property type="match status" value="1"/>
</dbReference>
<dbReference type="InterPro" id="IPR050180">
    <property type="entry name" value="RNR_Ribonuclease"/>
</dbReference>
<dbReference type="GO" id="GO:0000177">
    <property type="term" value="C:cytoplasmic exosome (RNase complex)"/>
    <property type="evidence" value="ECO:0007669"/>
    <property type="project" value="TreeGrafter"/>
</dbReference>
<dbReference type="InterPro" id="IPR029060">
    <property type="entry name" value="PIN-like_dom_sf"/>
</dbReference>
<dbReference type="InterPro" id="IPR022966">
    <property type="entry name" value="RNase_II/R_CS"/>
</dbReference>
<keyword evidence="10" id="KW-0271">Exosome</keyword>
<organism evidence="20">
    <name type="scientific">Hirondellea gigas</name>
    <dbReference type="NCBI Taxonomy" id="1518452"/>
    <lineage>
        <taxon>Eukaryota</taxon>
        <taxon>Metazoa</taxon>
        <taxon>Ecdysozoa</taxon>
        <taxon>Arthropoda</taxon>
        <taxon>Crustacea</taxon>
        <taxon>Multicrustacea</taxon>
        <taxon>Malacostraca</taxon>
        <taxon>Eumalacostraca</taxon>
        <taxon>Peracarida</taxon>
        <taxon>Amphipoda</taxon>
        <taxon>Amphilochidea</taxon>
        <taxon>Lysianassida</taxon>
        <taxon>Lysianassidira</taxon>
        <taxon>Lysianassoidea</taxon>
        <taxon>Lysianassidae</taxon>
        <taxon>Hirondellea</taxon>
    </lineage>
</organism>
<evidence type="ECO:0000256" key="10">
    <source>
        <dbReference type="ARBA" id="ARBA00022835"/>
    </source>
</evidence>
<dbReference type="GO" id="GO:0016075">
    <property type="term" value="P:rRNA catabolic process"/>
    <property type="evidence" value="ECO:0007669"/>
    <property type="project" value="TreeGrafter"/>
</dbReference>
<dbReference type="InterPro" id="IPR001900">
    <property type="entry name" value="RNase_II/R"/>
</dbReference>
<evidence type="ECO:0000259" key="18">
    <source>
        <dbReference type="SMART" id="SM00670"/>
    </source>
</evidence>
<dbReference type="PANTHER" id="PTHR23355:SF35">
    <property type="entry name" value="EXOSOME COMPLEX EXONUCLEASE RRP44"/>
    <property type="match status" value="1"/>
</dbReference>
<dbReference type="AlphaFoldDB" id="A0A2P2HYD4"/>
<dbReference type="GO" id="GO:0000175">
    <property type="term" value="F:3'-5'-RNA exonuclease activity"/>
    <property type="evidence" value="ECO:0007669"/>
    <property type="project" value="UniProtKB-ARBA"/>
</dbReference>
<dbReference type="InterPro" id="IPR041505">
    <property type="entry name" value="Dis3_CSD2"/>
</dbReference>
<dbReference type="Gene3D" id="2.40.50.690">
    <property type="match status" value="1"/>
</dbReference>
<dbReference type="Gene3D" id="2.40.50.700">
    <property type="match status" value="1"/>
</dbReference>
<evidence type="ECO:0000256" key="5">
    <source>
        <dbReference type="ARBA" id="ARBA00022490"/>
    </source>
</evidence>
<evidence type="ECO:0000313" key="20">
    <source>
        <dbReference type="EMBL" id="LAB66788.1"/>
    </source>
</evidence>
<keyword evidence="6" id="KW-0698">rRNA processing</keyword>
<feature type="domain" description="PIN" evidence="18">
    <location>
        <begin position="64"/>
        <end position="180"/>
    </location>
</feature>
<keyword evidence="11 20" id="KW-0269">Exonuclease</keyword>
<feature type="region of interest" description="Disordered" evidence="17">
    <location>
        <begin position="995"/>
        <end position="1058"/>
    </location>
</feature>
<evidence type="ECO:0000256" key="15">
    <source>
        <dbReference type="ARBA" id="ARBA00077930"/>
    </source>
</evidence>
<dbReference type="Pfam" id="PF17849">
    <property type="entry name" value="OB_Dis3"/>
    <property type="match status" value="1"/>
</dbReference>
<evidence type="ECO:0000256" key="17">
    <source>
        <dbReference type="SAM" id="MobiDB-lite"/>
    </source>
</evidence>
<evidence type="ECO:0000256" key="1">
    <source>
        <dbReference type="ARBA" id="ARBA00001946"/>
    </source>
</evidence>
<dbReference type="FunFam" id="2.40.50.700:FF:000001">
    <property type="entry name" value="Exosome complex exonuclease exoribonuclease (Rrp44)"/>
    <property type="match status" value="1"/>
</dbReference>